<evidence type="ECO:0000313" key="3">
    <source>
        <dbReference type="Proteomes" id="UP000317171"/>
    </source>
</evidence>
<keyword evidence="3" id="KW-1185">Reference proteome</keyword>
<gene>
    <name evidence="2" type="ORF">Pan241w_08140</name>
</gene>
<evidence type="ECO:0000313" key="2">
    <source>
        <dbReference type="EMBL" id="QDT40755.1"/>
    </source>
</evidence>
<keyword evidence="1" id="KW-0472">Membrane</keyword>
<dbReference type="Proteomes" id="UP000317171">
    <property type="component" value="Chromosome"/>
</dbReference>
<keyword evidence="1" id="KW-0812">Transmembrane</keyword>
<protein>
    <recommendedName>
        <fullName evidence="4">Peptidase C39-like domain-containing protein</fullName>
    </recommendedName>
</protein>
<evidence type="ECO:0008006" key="4">
    <source>
        <dbReference type="Google" id="ProtNLM"/>
    </source>
</evidence>
<organism evidence="2 3">
    <name type="scientific">Gimesia alba</name>
    <dbReference type="NCBI Taxonomy" id="2527973"/>
    <lineage>
        <taxon>Bacteria</taxon>
        <taxon>Pseudomonadati</taxon>
        <taxon>Planctomycetota</taxon>
        <taxon>Planctomycetia</taxon>
        <taxon>Planctomycetales</taxon>
        <taxon>Planctomycetaceae</taxon>
        <taxon>Gimesia</taxon>
    </lineage>
</organism>
<dbReference type="Gene3D" id="3.90.70.10">
    <property type="entry name" value="Cysteine proteinases"/>
    <property type="match status" value="1"/>
</dbReference>
<proteinExistence type="predicted"/>
<sequence length="217" mass="24417">MRNCDKTHLLIEKFIVVVFLFVSLLCAENLASGIASDDSLSQLDLVDVDLRLYRNEDQVCGPVAVCAALTVVGAPQPYADVRASIPVTDQGSSLEDCKKYLETHCSRVMQVKATHEYIQRFLAENEDSAAIIHENQNHWACISGDKNYNVRVFRYPGWELWKHTTNEGEFVYALLISNHSGDVQLPKQYDYLTLSLLVSLALLAVVNFRFLMQKTGS</sequence>
<dbReference type="RefSeq" id="WP_145211231.1">
    <property type="nucleotide sequence ID" value="NZ_CP036269.1"/>
</dbReference>
<dbReference type="KEGG" id="gaz:Pan241w_08140"/>
<reference evidence="2 3" key="1">
    <citation type="submission" date="2019-02" db="EMBL/GenBank/DDBJ databases">
        <title>Deep-cultivation of Planctomycetes and their phenomic and genomic characterization uncovers novel biology.</title>
        <authorList>
            <person name="Wiegand S."/>
            <person name="Jogler M."/>
            <person name="Boedeker C."/>
            <person name="Pinto D."/>
            <person name="Vollmers J."/>
            <person name="Rivas-Marin E."/>
            <person name="Kohn T."/>
            <person name="Peeters S.H."/>
            <person name="Heuer A."/>
            <person name="Rast P."/>
            <person name="Oberbeckmann S."/>
            <person name="Bunk B."/>
            <person name="Jeske O."/>
            <person name="Meyerdierks A."/>
            <person name="Storesund J.E."/>
            <person name="Kallscheuer N."/>
            <person name="Luecker S."/>
            <person name="Lage O.M."/>
            <person name="Pohl T."/>
            <person name="Merkel B.J."/>
            <person name="Hornburger P."/>
            <person name="Mueller R.-W."/>
            <person name="Bruemmer F."/>
            <person name="Labrenz M."/>
            <person name="Spormann A.M."/>
            <person name="Op den Camp H."/>
            <person name="Overmann J."/>
            <person name="Amann R."/>
            <person name="Jetten M.S.M."/>
            <person name="Mascher T."/>
            <person name="Medema M.H."/>
            <person name="Devos D.P."/>
            <person name="Kaster A.-K."/>
            <person name="Ovreas L."/>
            <person name="Rohde M."/>
            <person name="Galperin M.Y."/>
            <person name="Jogler C."/>
        </authorList>
    </citation>
    <scope>NUCLEOTIDE SEQUENCE [LARGE SCALE GENOMIC DNA]</scope>
    <source>
        <strain evidence="2 3">Pan241w</strain>
    </source>
</reference>
<accession>A0A517RA51</accession>
<keyword evidence="1" id="KW-1133">Transmembrane helix</keyword>
<dbReference type="EMBL" id="CP036269">
    <property type="protein sequence ID" value="QDT40755.1"/>
    <property type="molecule type" value="Genomic_DNA"/>
</dbReference>
<name>A0A517RA51_9PLAN</name>
<feature type="transmembrane region" description="Helical" evidence="1">
    <location>
        <begin position="191"/>
        <end position="211"/>
    </location>
</feature>
<evidence type="ECO:0000256" key="1">
    <source>
        <dbReference type="SAM" id="Phobius"/>
    </source>
</evidence>
<dbReference type="AlphaFoldDB" id="A0A517RA51"/>